<dbReference type="Proteomes" id="UP000264820">
    <property type="component" value="Unplaced"/>
</dbReference>
<reference evidence="2" key="2">
    <citation type="submission" date="2025-09" db="UniProtKB">
        <authorList>
            <consortium name="Ensembl"/>
        </authorList>
    </citation>
    <scope>IDENTIFICATION</scope>
</reference>
<reference evidence="2" key="1">
    <citation type="submission" date="2025-08" db="UniProtKB">
        <authorList>
            <consortium name="Ensembl"/>
        </authorList>
    </citation>
    <scope>IDENTIFICATION</scope>
</reference>
<protein>
    <recommendedName>
        <fullName evidence="1">DDE-1 domain-containing protein</fullName>
    </recommendedName>
</protein>
<sequence>MSWLHTQGRLNLEVPESSVGFLPPNTTSLTQPIDHGVTRAFKALYMRSTMEGLISSIDEDNEGCCQAEGVLSGIFGLWDSKGS</sequence>
<evidence type="ECO:0000259" key="1">
    <source>
        <dbReference type="Pfam" id="PF03184"/>
    </source>
</evidence>
<evidence type="ECO:0000313" key="2">
    <source>
        <dbReference type="Ensembl" id="ENSHCOP00000010691.1"/>
    </source>
</evidence>
<feature type="domain" description="DDE-1" evidence="1">
    <location>
        <begin position="17"/>
        <end position="60"/>
    </location>
</feature>
<dbReference type="GeneTree" id="ENSGT00940000177992"/>
<dbReference type="Pfam" id="PF03184">
    <property type="entry name" value="DDE_1"/>
    <property type="match status" value="1"/>
</dbReference>
<accession>A0A3Q2YBR4</accession>
<proteinExistence type="predicted"/>
<dbReference type="InterPro" id="IPR004875">
    <property type="entry name" value="DDE_SF_endonuclease_dom"/>
</dbReference>
<name>A0A3Q2YBR4_HIPCM</name>
<keyword evidence="3" id="KW-1185">Reference proteome</keyword>
<dbReference type="AlphaFoldDB" id="A0A3Q2YBR4"/>
<dbReference type="GO" id="GO:0003676">
    <property type="term" value="F:nucleic acid binding"/>
    <property type="evidence" value="ECO:0007669"/>
    <property type="project" value="InterPro"/>
</dbReference>
<evidence type="ECO:0000313" key="3">
    <source>
        <dbReference type="Proteomes" id="UP000264820"/>
    </source>
</evidence>
<dbReference type="Ensembl" id="ENSHCOT00000017177.1">
    <property type="protein sequence ID" value="ENSHCOP00000010691.1"/>
    <property type="gene ID" value="ENSHCOG00000013344.1"/>
</dbReference>
<organism evidence="2 3">
    <name type="scientific">Hippocampus comes</name>
    <name type="common">Tiger tail seahorse</name>
    <dbReference type="NCBI Taxonomy" id="109280"/>
    <lineage>
        <taxon>Eukaryota</taxon>
        <taxon>Metazoa</taxon>
        <taxon>Chordata</taxon>
        <taxon>Craniata</taxon>
        <taxon>Vertebrata</taxon>
        <taxon>Euteleostomi</taxon>
        <taxon>Actinopterygii</taxon>
        <taxon>Neopterygii</taxon>
        <taxon>Teleostei</taxon>
        <taxon>Neoteleostei</taxon>
        <taxon>Acanthomorphata</taxon>
        <taxon>Syngnathiaria</taxon>
        <taxon>Syngnathiformes</taxon>
        <taxon>Syngnathoidei</taxon>
        <taxon>Syngnathidae</taxon>
        <taxon>Hippocampus</taxon>
    </lineage>
</organism>